<proteinExistence type="predicted"/>
<reference evidence="2" key="1">
    <citation type="journal article" date="2019" name="Int. J. Syst. Evol. Microbiol.">
        <title>The Global Catalogue of Microorganisms (GCM) 10K type strain sequencing project: providing services to taxonomists for standard genome sequencing and annotation.</title>
        <authorList>
            <consortium name="The Broad Institute Genomics Platform"/>
            <consortium name="The Broad Institute Genome Sequencing Center for Infectious Disease"/>
            <person name="Wu L."/>
            <person name="Ma J."/>
        </authorList>
    </citation>
    <scope>NUCLEOTIDE SEQUENCE [LARGE SCALE GENOMIC DNA]</scope>
    <source>
        <strain evidence="2">KCTC 42899</strain>
    </source>
</reference>
<dbReference type="EMBL" id="JBHRXJ010000023">
    <property type="protein sequence ID" value="MFC3530315.1"/>
    <property type="molecule type" value="Genomic_DNA"/>
</dbReference>
<dbReference type="RefSeq" id="WP_082873066.1">
    <property type="nucleotide sequence ID" value="NZ_JBHRXJ010000023.1"/>
</dbReference>
<evidence type="ECO:0000313" key="1">
    <source>
        <dbReference type="EMBL" id="MFC3530315.1"/>
    </source>
</evidence>
<accession>A0ABV7R7X7</accession>
<organism evidence="1 2">
    <name type="scientific">Paracoccus mangrovi</name>
    <dbReference type="NCBI Taxonomy" id="1715645"/>
    <lineage>
        <taxon>Bacteria</taxon>
        <taxon>Pseudomonadati</taxon>
        <taxon>Pseudomonadota</taxon>
        <taxon>Alphaproteobacteria</taxon>
        <taxon>Rhodobacterales</taxon>
        <taxon>Paracoccaceae</taxon>
        <taxon>Paracoccus</taxon>
    </lineage>
</organism>
<gene>
    <name evidence="1" type="ORF">ACFOMH_19260</name>
</gene>
<sequence length="271" mass="30572">MRHEDRLAFIAAGLPILLASSQGFQDAAAHLRDRPREEDVMVSFADEEAAKILILLDIVRCPPAQVNQHIGKLMRWFYDHLARLVYAKATSWKPMNVGQLQRYVQTECEEHTLEGFAGVYILPGGPVHERESALYADIQLHDDGELAWHEPRTRPSLFGPEESDALRVVNAMHRLGMLSLVGLRVIASVWSGTRFSDEQTPRIAKALTQATLEQMEAAGLIPDSAEDGDVGTLHERWQLPMYELQINPTIQTMEELREAQVRMLNNEIGGW</sequence>
<name>A0ABV7R7X7_9RHOB</name>
<dbReference type="Proteomes" id="UP001595721">
    <property type="component" value="Unassembled WGS sequence"/>
</dbReference>
<comment type="caution">
    <text evidence="1">The sequence shown here is derived from an EMBL/GenBank/DDBJ whole genome shotgun (WGS) entry which is preliminary data.</text>
</comment>
<evidence type="ECO:0000313" key="2">
    <source>
        <dbReference type="Proteomes" id="UP001595721"/>
    </source>
</evidence>
<keyword evidence="2" id="KW-1185">Reference proteome</keyword>
<protein>
    <submittedName>
        <fullName evidence="1">Uncharacterized protein</fullName>
    </submittedName>
</protein>